<evidence type="ECO:0000313" key="3">
    <source>
        <dbReference type="EMBL" id="OAX41944.1"/>
    </source>
</evidence>
<feature type="region of interest" description="Disordered" evidence="1">
    <location>
        <begin position="72"/>
        <end position="113"/>
    </location>
</feature>
<gene>
    <name evidence="3" type="ORF">K503DRAFT_767193</name>
</gene>
<sequence>MFRAVFHRHCLPRASAFFIPKHRNFVSTVLLSRTWEHETAVTLRQEAKNRGLSTKGNKSILISRIQEYEESRAVPSSQPVTLETPAASRKASSSATAPQATSPGIPPASQRASASVTPDFFSIRLPDLSQDYPGAPVQVPFLPYFRDSSSLKPEPTELSHPKLHVVSGTATHPDGGPIYNLEKPHEVEDIEQSTSEPHSEPAGQHGFFRDLADDLVLPQTFRVSQVVSNAVHAVKEQGTNMRVKSRPLNDAETKGVWVLLGLLAGSWIIGGWVNRAPPADEVHGVEEDKH</sequence>
<protein>
    <recommendedName>
        <fullName evidence="2">SAP domain-containing protein</fullName>
    </recommendedName>
</protein>
<dbReference type="PROSITE" id="PS50800">
    <property type="entry name" value="SAP"/>
    <property type="match status" value="1"/>
</dbReference>
<dbReference type="InterPro" id="IPR003034">
    <property type="entry name" value="SAP_dom"/>
</dbReference>
<dbReference type="InterPro" id="IPR036361">
    <property type="entry name" value="SAP_dom_sf"/>
</dbReference>
<dbReference type="SUPFAM" id="SSF68906">
    <property type="entry name" value="SAP domain"/>
    <property type="match status" value="1"/>
</dbReference>
<dbReference type="Pfam" id="PF02037">
    <property type="entry name" value="SAP"/>
    <property type="match status" value="1"/>
</dbReference>
<evidence type="ECO:0000259" key="2">
    <source>
        <dbReference type="PROSITE" id="PS50800"/>
    </source>
</evidence>
<evidence type="ECO:0000256" key="1">
    <source>
        <dbReference type="SAM" id="MobiDB-lite"/>
    </source>
</evidence>
<feature type="domain" description="SAP" evidence="2">
    <location>
        <begin position="35"/>
        <end position="69"/>
    </location>
</feature>
<feature type="compositionally biased region" description="Low complexity" evidence="1">
    <location>
        <begin position="86"/>
        <end position="103"/>
    </location>
</feature>
<proteinExistence type="predicted"/>
<dbReference type="SMART" id="SM00513">
    <property type="entry name" value="SAP"/>
    <property type="match status" value="1"/>
</dbReference>
<dbReference type="OrthoDB" id="445357at2759"/>
<keyword evidence="4" id="KW-1185">Reference proteome</keyword>
<name>A0A1B7NAY7_9AGAM</name>
<dbReference type="Gene3D" id="1.10.720.30">
    <property type="entry name" value="SAP domain"/>
    <property type="match status" value="1"/>
</dbReference>
<dbReference type="STRING" id="1314800.A0A1B7NAY7"/>
<dbReference type="AlphaFoldDB" id="A0A1B7NAY7"/>
<dbReference type="InParanoid" id="A0A1B7NAY7"/>
<reference evidence="3 4" key="1">
    <citation type="submission" date="2016-06" db="EMBL/GenBank/DDBJ databases">
        <title>Comparative genomics of the ectomycorrhizal sister species Rhizopogon vinicolor and Rhizopogon vesiculosus (Basidiomycota: Boletales) reveals a divergence of the mating type B locus.</title>
        <authorList>
            <consortium name="DOE Joint Genome Institute"/>
            <person name="Mujic A.B."/>
            <person name="Kuo A."/>
            <person name="Tritt A."/>
            <person name="Lipzen A."/>
            <person name="Chen C."/>
            <person name="Johnson J."/>
            <person name="Sharma A."/>
            <person name="Barry K."/>
            <person name="Grigoriev I.V."/>
            <person name="Spatafora J.W."/>
        </authorList>
    </citation>
    <scope>NUCLEOTIDE SEQUENCE [LARGE SCALE GENOMIC DNA]</scope>
    <source>
        <strain evidence="3 4">AM-OR11-026</strain>
    </source>
</reference>
<accession>A0A1B7NAY7</accession>
<dbReference type="Proteomes" id="UP000092154">
    <property type="component" value="Unassembled WGS sequence"/>
</dbReference>
<organism evidence="3 4">
    <name type="scientific">Rhizopogon vinicolor AM-OR11-026</name>
    <dbReference type="NCBI Taxonomy" id="1314800"/>
    <lineage>
        <taxon>Eukaryota</taxon>
        <taxon>Fungi</taxon>
        <taxon>Dikarya</taxon>
        <taxon>Basidiomycota</taxon>
        <taxon>Agaricomycotina</taxon>
        <taxon>Agaricomycetes</taxon>
        <taxon>Agaricomycetidae</taxon>
        <taxon>Boletales</taxon>
        <taxon>Suillineae</taxon>
        <taxon>Rhizopogonaceae</taxon>
        <taxon>Rhizopogon</taxon>
    </lineage>
</organism>
<dbReference type="EMBL" id="KV448167">
    <property type="protein sequence ID" value="OAX41944.1"/>
    <property type="molecule type" value="Genomic_DNA"/>
</dbReference>
<evidence type="ECO:0000313" key="4">
    <source>
        <dbReference type="Proteomes" id="UP000092154"/>
    </source>
</evidence>